<dbReference type="EMBL" id="PDND01000034">
    <property type="protein sequence ID" value="PGH34761.1"/>
    <property type="molecule type" value="Genomic_DNA"/>
</dbReference>
<accession>A0A2B7ZN07</accession>
<gene>
    <name evidence="1" type="ORF">GX50_02442</name>
</gene>
<name>A0A2B7ZN07_9EURO</name>
<organism evidence="1 2">
    <name type="scientific">[Emmonsia] crescens</name>
    <dbReference type="NCBI Taxonomy" id="73230"/>
    <lineage>
        <taxon>Eukaryota</taxon>
        <taxon>Fungi</taxon>
        <taxon>Dikarya</taxon>
        <taxon>Ascomycota</taxon>
        <taxon>Pezizomycotina</taxon>
        <taxon>Eurotiomycetes</taxon>
        <taxon>Eurotiomycetidae</taxon>
        <taxon>Onygenales</taxon>
        <taxon>Ajellomycetaceae</taxon>
        <taxon>Emergomyces</taxon>
    </lineage>
</organism>
<protein>
    <submittedName>
        <fullName evidence="1">Uncharacterized protein</fullName>
    </submittedName>
</protein>
<evidence type="ECO:0000313" key="2">
    <source>
        <dbReference type="Proteomes" id="UP000226031"/>
    </source>
</evidence>
<sequence length="151" mass="16723">MVPDPFPQTGGKRSKPKKKVHVIIYGYKPIRCQPKKWIHGFDNQHSIQLAAGSQRSSAPTFARVNKWAVHCLFIESGVITPLLKNDNLIGSNDVDDDNDDCGQIMSSKPWRRGSKLARGVASSDSSASSRDIVWKQLESEAGNSIRDRTCS</sequence>
<dbReference type="STRING" id="73230.A0A2B7ZN07"/>
<reference evidence="1 2" key="1">
    <citation type="submission" date="2017-10" db="EMBL/GenBank/DDBJ databases">
        <title>Comparative genomics in systemic dimorphic fungi from Ajellomycetaceae.</title>
        <authorList>
            <person name="Munoz J.F."/>
            <person name="Mcewen J.G."/>
            <person name="Clay O.K."/>
            <person name="Cuomo C.A."/>
        </authorList>
    </citation>
    <scope>NUCLEOTIDE SEQUENCE [LARGE SCALE GENOMIC DNA]</scope>
    <source>
        <strain evidence="1 2">UAMH4076</strain>
    </source>
</reference>
<keyword evidence="2" id="KW-1185">Reference proteome</keyword>
<proteinExistence type="predicted"/>
<dbReference type="Proteomes" id="UP000226031">
    <property type="component" value="Unassembled WGS sequence"/>
</dbReference>
<comment type="caution">
    <text evidence="1">The sequence shown here is derived from an EMBL/GenBank/DDBJ whole genome shotgun (WGS) entry which is preliminary data.</text>
</comment>
<dbReference type="AlphaFoldDB" id="A0A2B7ZN07"/>
<evidence type="ECO:0000313" key="1">
    <source>
        <dbReference type="EMBL" id="PGH34761.1"/>
    </source>
</evidence>